<reference evidence="2 3" key="1">
    <citation type="submission" date="2018-07" db="EMBL/GenBank/DDBJ databases">
        <title>Halomonas rutogse sp. nov., isolated from Lake TangqianCo on Tibetan Plateau.</title>
        <authorList>
            <person name="Lu H."/>
            <person name="Xing P."/>
            <person name="Wu Q."/>
        </authorList>
    </citation>
    <scope>NUCLEOTIDE SEQUENCE [LARGE SCALE GENOMIC DNA]</scope>
    <source>
        <strain evidence="2 3">TQ8S</strain>
    </source>
</reference>
<accession>A0A368TM23</accession>
<gene>
    <name evidence="2" type="ORF">DU506_21315</name>
</gene>
<evidence type="ECO:0000313" key="2">
    <source>
        <dbReference type="EMBL" id="RCV85621.1"/>
    </source>
</evidence>
<dbReference type="GO" id="GO:0006313">
    <property type="term" value="P:DNA transposition"/>
    <property type="evidence" value="ECO:0007669"/>
    <property type="project" value="InterPro"/>
</dbReference>
<proteinExistence type="inferred from homology"/>
<dbReference type="GO" id="GO:0003677">
    <property type="term" value="F:DNA binding"/>
    <property type="evidence" value="ECO:0007669"/>
    <property type="project" value="InterPro"/>
</dbReference>
<protein>
    <recommendedName>
        <fullName evidence="4">Transposase</fullName>
    </recommendedName>
</protein>
<evidence type="ECO:0000256" key="1">
    <source>
        <dbReference type="ARBA" id="ARBA00009964"/>
    </source>
</evidence>
<dbReference type="InterPro" id="IPR002514">
    <property type="entry name" value="Transposase_8"/>
</dbReference>
<name>A0A368TM23_9GAMM</name>
<dbReference type="Proteomes" id="UP000253204">
    <property type="component" value="Unassembled WGS sequence"/>
</dbReference>
<evidence type="ECO:0008006" key="4">
    <source>
        <dbReference type="Google" id="ProtNLM"/>
    </source>
</evidence>
<evidence type="ECO:0000313" key="3">
    <source>
        <dbReference type="Proteomes" id="UP000253204"/>
    </source>
</evidence>
<comment type="caution">
    <text evidence="2">The sequence shown here is derived from an EMBL/GenBank/DDBJ whole genome shotgun (WGS) entry which is preliminary data.</text>
</comment>
<sequence length="188" mass="21484">MSGWRYRLNQIQRERHGVHVPRYSEERKAAVLKKLLPPHNRSVASVATEEGISDATLYSWLRKCREKGVPVPGYTQGDNEWSPDAKLAVVIETATMSETELGAYCREKGLYPEQIQQWKAACLQGAGRQEEQEKAVQKQRKEDRKTIKQLQAEVRRKDKVLAETTSLLVLSKKLEALYGEDLDSDEDD</sequence>
<dbReference type="Pfam" id="PF01527">
    <property type="entry name" value="HTH_Tnp_1"/>
    <property type="match status" value="1"/>
</dbReference>
<dbReference type="EMBL" id="QPIJ01000168">
    <property type="protein sequence ID" value="RCV85621.1"/>
    <property type="molecule type" value="Genomic_DNA"/>
</dbReference>
<dbReference type="OrthoDB" id="9813126at2"/>
<dbReference type="InterPro" id="IPR009057">
    <property type="entry name" value="Homeodomain-like_sf"/>
</dbReference>
<keyword evidence="3" id="KW-1185">Reference proteome</keyword>
<dbReference type="AlphaFoldDB" id="A0A368TM23"/>
<dbReference type="SUPFAM" id="SSF46689">
    <property type="entry name" value="Homeodomain-like"/>
    <property type="match status" value="1"/>
</dbReference>
<organism evidence="2 3">
    <name type="scientific">Vreelandella rituensis</name>
    <dbReference type="NCBI Taxonomy" id="2282306"/>
    <lineage>
        <taxon>Bacteria</taxon>
        <taxon>Pseudomonadati</taxon>
        <taxon>Pseudomonadota</taxon>
        <taxon>Gammaproteobacteria</taxon>
        <taxon>Oceanospirillales</taxon>
        <taxon>Halomonadaceae</taxon>
        <taxon>Vreelandella</taxon>
    </lineage>
</organism>
<dbReference type="GO" id="GO:0004803">
    <property type="term" value="F:transposase activity"/>
    <property type="evidence" value="ECO:0007669"/>
    <property type="project" value="InterPro"/>
</dbReference>
<comment type="similarity">
    <text evidence="1">Belongs to the transposase 8 family.</text>
</comment>